<comment type="similarity">
    <text evidence="1">Belongs to the CEF1 family.</text>
</comment>
<dbReference type="GO" id="GO:0000974">
    <property type="term" value="C:Prp19 complex"/>
    <property type="evidence" value="ECO:0007669"/>
    <property type="project" value="EnsemblFungi"/>
</dbReference>
<keyword evidence="9" id="KW-0175">Coiled coil</keyword>
<evidence type="ECO:0000259" key="12">
    <source>
        <dbReference type="PROSITE" id="PS51294"/>
    </source>
</evidence>
<sequence>MSKKDTWTNVEDEIVKAAIAKYGLNQWARVSSLLSHKTPKQVKARWDEWLDPNIKKRAWSPEEDRKLLRLAKLMPTQWRTIGPLLDRTANQCLERYQALLGGNDESGTSSASLVPGEIDAIAEMRPAVPDAIDMDDDELEMLAEARARLLNTQGKKAKRKERERVTKESTRIANLQKQRELKAAGINIKTKPKKSKTHIDYNEEIPFELKPAPGFYDTTQEEKANILERDKHRNEMFSGKASAEGAKDNDAQSKNNQTRKRVYKDNLPKAVDTAAMKAKAERELERYEQDRIAKRRKMQIPDNNDVEMENTVARSDESLFITLPETQNEIDYVDMNEEESENLDVDSGTALPEDKGLIAQAAARKAHQLKLESRSQVLKKNLPRISDITGLKKLMNESKNIENPVIKSINKTMLDLIVSDNTEYPIGETNELSDGFILSPVDQDRKKEIKEAVEEEMAANTASLQLPGDKSFDDTDAQSIAELLEHKLSILAAHTTKRLDSMSSESKDYREKALQIRTELAGVIKESGDALRSLWEYKYLLEAEENAIEMRANSYENEARRAEQLESTAREIYLSTHEDQKQNLP</sequence>
<keyword evidence="14" id="KW-1185">Reference proteome</keyword>
<proteinExistence type="inferred from homology"/>
<evidence type="ECO:0000256" key="1">
    <source>
        <dbReference type="ARBA" id="ARBA00010506"/>
    </source>
</evidence>
<dbReference type="InterPro" id="IPR009057">
    <property type="entry name" value="Homeodomain-like_sf"/>
</dbReference>
<evidence type="ECO:0000256" key="4">
    <source>
        <dbReference type="ARBA" id="ARBA00022737"/>
    </source>
</evidence>
<dbReference type="Proteomes" id="UP000095023">
    <property type="component" value="Unassembled WGS sequence"/>
</dbReference>
<dbReference type="Pfam" id="PF13921">
    <property type="entry name" value="Myb_DNA-bind_6"/>
    <property type="match status" value="1"/>
</dbReference>
<feature type="region of interest" description="Disordered" evidence="10">
    <location>
        <begin position="238"/>
        <end position="261"/>
    </location>
</feature>
<accession>A0A1E4TGG2</accession>
<dbReference type="GO" id="GO:0005829">
    <property type="term" value="C:cytosol"/>
    <property type="evidence" value="ECO:0007669"/>
    <property type="project" value="EnsemblFungi"/>
</dbReference>
<evidence type="ECO:0000256" key="9">
    <source>
        <dbReference type="SAM" id="Coils"/>
    </source>
</evidence>
<dbReference type="PANTHER" id="PTHR45885">
    <property type="entry name" value="CELL DIVISION CYCLE 5-LIKE PROTEIN"/>
    <property type="match status" value="1"/>
</dbReference>
<dbReference type="InterPro" id="IPR017930">
    <property type="entry name" value="Myb_dom"/>
</dbReference>
<dbReference type="PROSITE" id="PS51294">
    <property type="entry name" value="HTH_MYB"/>
    <property type="match status" value="2"/>
</dbReference>
<keyword evidence="3" id="KW-0747">Spliceosome</keyword>
<organism evidence="13 14">
    <name type="scientific">Tortispora caseinolytica NRRL Y-17796</name>
    <dbReference type="NCBI Taxonomy" id="767744"/>
    <lineage>
        <taxon>Eukaryota</taxon>
        <taxon>Fungi</taxon>
        <taxon>Dikarya</taxon>
        <taxon>Ascomycota</taxon>
        <taxon>Saccharomycotina</taxon>
        <taxon>Trigonopsidomycetes</taxon>
        <taxon>Trigonopsidales</taxon>
        <taxon>Trigonopsidaceae</taxon>
        <taxon>Tortispora</taxon>
    </lineage>
</organism>
<dbReference type="AlphaFoldDB" id="A0A1E4TGG2"/>
<dbReference type="InterPro" id="IPR001005">
    <property type="entry name" value="SANT/Myb"/>
</dbReference>
<dbReference type="SMART" id="SM00717">
    <property type="entry name" value="SANT"/>
    <property type="match status" value="2"/>
</dbReference>
<keyword evidence="2" id="KW-0507">mRNA processing</keyword>
<protein>
    <recommendedName>
        <fullName evidence="8">Pre-mRNA-splicing factor CEF1</fullName>
    </recommendedName>
</protein>
<evidence type="ECO:0000256" key="5">
    <source>
        <dbReference type="ARBA" id="ARBA00023125"/>
    </source>
</evidence>
<keyword evidence="5" id="KW-0238">DNA-binding</keyword>
<dbReference type="GO" id="GO:0140602">
    <property type="term" value="C:nucleolar peripheral inclusion body"/>
    <property type="evidence" value="ECO:0007669"/>
    <property type="project" value="EnsemblFungi"/>
</dbReference>
<dbReference type="GO" id="GO:0045292">
    <property type="term" value="P:mRNA cis splicing, via spliceosome"/>
    <property type="evidence" value="ECO:0007669"/>
    <property type="project" value="EnsemblFungi"/>
</dbReference>
<feature type="coiled-coil region" evidence="9">
    <location>
        <begin position="270"/>
        <end position="297"/>
    </location>
</feature>
<dbReference type="EMBL" id="KV453842">
    <property type="protein sequence ID" value="ODV90809.1"/>
    <property type="molecule type" value="Genomic_DNA"/>
</dbReference>
<keyword evidence="7" id="KW-0539">Nucleus</keyword>
<reference evidence="14" key="1">
    <citation type="submission" date="2016-02" db="EMBL/GenBank/DDBJ databases">
        <title>Comparative genomics of biotechnologically important yeasts.</title>
        <authorList>
            <consortium name="DOE Joint Genome Institute"/>
            <person name="Riley R."/>
            <person name="Haridas S."/>
            <person name="Wolfe K.H."/>
            <person name="Lopes M.R."/>
            <person name="Hittinger C.T."/>
            <person name="Goker M."/>
            <person name="Salamov A."/>
            <person name="Wisecaver J."/>
            <person name="Long T.M."/>
            <person name="Aerts A.L."/>
            <person name="Barry K."/>
            <person name="Choi C."/>
            <person name="Clum A."/>
            <person name="Coughlan A.Y."/>
            <person name="Deshpande S."/>
            <person name="Douglass A.P."/>
            <person name="Hanson S.J."/>
            <person name="Klenk H.-P."/>
            <person name="Labutti K."/>
            <person name="Lapidus A."/>
            <person name="Lindquist E."/>
            <person name="Lipzen A."/>
            <person name="Meier-Kolthoff J.P."/>
            <person name="Ohm R.A."/>
            <person name="Otillar R.P."/>
            <person name="Pangilinan J."/>
            <person name="Peng Y."/>
            <person name="Rokas A."/>
            <person name="Rosa C.A."/>
            <person name="Scheuner C."/>
            <person name="Sibirny A.A."/>
            <person name="Slot J.C."/>
            <person name="Stielow J.B."/>
            <person name="Sun H."/>
            <person name="Kurtzman C.P."/>
            <person name="Blackwell M."/>
            <person name="Jeffries T.W."/>
            <person name="Grigoriev I.V."/>
        </authorList>
    </citation>
    <scope>NUCLEOTIDE SEQUENCE [LARGE SCALE GENOMIC DNA]</scope>
    <source>
        <strain evidence="14">NRRL Y-17796</strain>
    </source>
</reference>
<dbReference type="Gene3D" id="1.10.10.60">
    <property type="entry name" value="Homeodomain-like"/>
    <property type="match status" value="2"/>
</dbReference>
<dbReference type="InterPro" id="IPR047242">
    <property type="entry name" value="CDC5L/Cef1"/>
</dbReference>
<dbReference type="CDD" id="cd00167">
    <property type="entry name" value="SANT"/>
    <property type="match status" value="1"/>
</dbReference>
<evidence type="ECO:0000313" key="13">
    <source>
        <dbReference type="EMBL" id="ODV90809.1"/>
    </source>
</evidence>
<feature type="domain" description="HTH myb-type" evidence="12">
    <location>
        <begin position="55"/>
        <end position="104"/>
    </location>
</feature>
<evidence type="ECO:0000313" key="14">
    <source>
        <dbReference type="Proteomes" id="UP000095023"/>
    </source>
</evidence>
<dbReference type="GO" id="GO:0003677">
    <property type="term" value="F:DNA binding"/>
    <property type="evidence" value="ECO:0007669"/>
    <property type="project" value="UniProtKB-KW"/>
</dbReference>
<dbReference type="PANTHER" id="PTHR45885:SF1">
    <property type="entry name" value="CELL DIVISION CYCLE 5-LIKE PROTEIN"/>
    <property type="match status" value="1"/>
</dbReference>
<feature type="domain" description="HTH myb-type" evidence="12">
    <location>
        <begin position="1"/>
        <end position="54"/>
    </location>
</feature>
<dbReference type="CDD" id="cd11659">
    <property type="entry name" value="SANT_CDC5_II"/>
    <property type="match status" value="1"/>
</dbReference>
<keyword evidence="4" id="KW-0677">Repeat</keyword>
<evidence type="ECO:0000256" key="10">
    <source>
        <dbReference type="SAM" id="MobiDB-lite"/>
    </source>
</evidence>
<evidence type="ECO:0000256" key="8">
    <source>
        <dbReference type="ARBA" id="ARBA00034837"/>
    </source>
</evidence>
<dbReference type="InterPro" id="IPR047240">
    <property type="entry name" value="SANT_CDC5L_II"/>
</dbReference>
<dbReference type="GO" id="GO:0071014">
    <property type="term" value="C:post-mRNA release spliceosomal complex"/>
    <property type="evidence" value="ECO:0007669"/>
    <property type="project" value="EnsemblFungi"/>
</dbReference>
<name>A0A1E4TGG2_9ASCO</name>
<dbReference type="OrthoDB" id="1410009at2759"/>
<feature type="domain" description="Myb-like" evidence="11">
    <location>
        <begin position="51"/>
        <end position="100"/>
    </location>
</feature>
<dbReference type="PROSITE" id="PS50090">
    <property type="entry name" value="MYB_LIKE"/>
    <property type="match status" value="2"/>
</dbReference>
<evidence type="ECO:0000256" key="2">
    <source>
        <dbReference type="ARBA" id="ARBA00022664"/>
    </source>
</evidence>
<keyword evidence="6" id="KW-0508">mRNA splicing</keyword>
<evidence type="ECO:0000256" key="6">
    <source>
        <dbReference type="ARBA" id="ARBA00023187"/>
    </source>
</evidence>
<gene>
    <name evidence="13" type="ORF">CANCADRAFT_31653</name>
</gene>
<evidence type="ECO:0000256" key="3">
    <source>
        <dbReference type="ARBA" id="ARBA00022728"/>
    </source>
</evidence>
<evidence type="ECO:0000259" key="11">
    <source>
        <dbReference type="PROSITE" id="PS50090"/>
    </source>
</evidence>
<evidence type="ECO:0000256" key="7">
    <source>
        <dbReference type="ARBA" id="ARBA00023242"/>
    </source>
</evidence>
<dbReference type="SUPFAM" id="SSF46689">
    <property type="entry name" value="Homeodomain-like"/>
    <property type="match status" value="1"/>
</dbReference>
<feature type="domain" description="Myb-like" evidence="11">
    <location>
        <begin position="1"/>
        <end position="50"/>
    </location>
</feature>